<dbReference type="Proteomes" id="UP001221757">
    <property type="component" value="Unassembled WGS sequence"/>
</dbReference>
<comment type="caution">
    <text evidence="1">The sequence shown here is derived from an EMBL/GenBank/DDBJ whole genome shotgun (WGS) entry which is preliminary data.</text>
</comment>
<name>A0AAD7DHY8_MYCRO</name>
<proteinExistence type="predicted"/>
<evidence type="ECO:0000313" key="1">
    <source>
        <dbReference type="EMBL" id="KAJ7692160.1"/>
    </source>
</evidence>
<evidence type="ECO:0008006" key="3">
    <source>
        <dbReference type="Google" id="ProtNLM"/>
    </source>
</evidence>
<organism evidence="1 2">
    <name type="scientific">Mycena rosella</name>
    <name type="common">Pink bonnet</name>
    <name type="synonym">Agaricus rosellus</name>
    <dbReference type="NCBI Taxonomy" id="1033263"/>
    <lineage>
        <taxon>Eukaryota</taxon>
        <taxon>Fungi</taxon>
        <taxon>Dikarya</taxon>
        <taxon>Basidiomycota</taxon>
        <taxon>Agaricomycotina</taxon>
        <taxon>Agaricomycetes</taxon>
        <taxon>Agaricomycetidae</taxon>
        <taxon>Agaricales</taxon>
        <taxon>Marasmiineae</taxon>
        <taxon>Mycenaceae</taxon>
        <taxon>Mycena</taxon>
    </lineage>
</organism>
<protein>
    <recommendedName>
        <fullName evidence="3">F-box domain-containing protein</fullName>
    </recommendedName>
</protein>
<dbReference type="AlphaFoldDB" id="A0AAD7DHY8"/>
<dbReference type="Gene3D" id="3.80.10.10">
    <property type="entry name" value="Ribonuclease Inhibitor"/>
    <property type="match status" value="1"/>
</dbReference>
<dbReference type="SUPFAM" id="SSF52047">
    <property type="entry name" value="RNI-like"/>
    <property type="match status" value="1"/>
</dbReference>
<dbReference type="InterPro" id="IPR032675">
    <property type="entry name" value="LRR_dom_sf"/>
</dbReference>
<sequence length="404" mass="45127">MSESVAEIQSRIDSISADIIRQKEVLANLERSKSAAQRQLNTIRDPVARLPLEISSDIFARCLSPWPQTRTRVHDAPMLLMNICNGWTDIALSTPALWTAVHLHEPLAHLLVAWIKRAGSHALSISLPIEVTDEISAIMRRHAHQLRDLKMYQDISFVAAWGPFPLLKTLTIAGGEQFTSIINPVRCSASATLGMLLLCPNLVECTFDKAVFQQDYSGEMIVHAHMQHLEFGKDLSWSDDSLLRNLCLPGLETLSIPFLDLRHDDLLQFSSRSSPPLQKLVLRHVLRWSLHEMEELLSILSTLAHFELVRPQGVAAPNNFLTILTNSPHLLPNLSTIIFQDCNVTVSYPNLLSALLARRTQLQIVHITGSGCTPFPSEDITVQLCQLVAEGMSIHVGTIEQNYI</sequence>
<evidence type="ECO:0000313" key="2">
    <source>
        <dbReference type="Proteomes" id="UP001221757"/>
    </source>
</evidence>
<gene>
    <name evidence="1" type="ORF">B0H17DRAFT_1179422</name>
</gene>
<keyword evidence="2" id="KW-1185">Reference proteome</keyword>
<accession>A0AAD7DHY8</accession>
<reference evidence="1" key="1">
    <citation type="submission" date="2023-03" db="EMBL/GenBank/DDBJ databases">
        <title>Massive genome expansion in bonnet fungi (Mycena s.s.) driven by repeated elements and novel gene families across ecological guilds.</title>
        <authorList>
            <consortium name="Lawrence Berkeley National Laboratory"/>
            <person name="Harder C.B."/>
            <person name="Miyauchi S."/>
            <person name="Viragh M."/>
            <person name="Kuo A."/>
            <person name="Thoen E."/>
            <person name="Andreopoulos B."/>
            <person name="Lu D."/>
            <person name="Skrede I."/>
            <person name="Drula E."/>
            <person name="Henrissat B."/>
            <person name="Morin E."/>
            <person name="Kohler A."/>
            <person name="Barry K."/>
            <person name="LaButti K."/>
            <person name="Morin E."/>
            <person name="Salamov A."/>
            <person name="Lipzen A."/>
            <person name="Mereny Z."/>
            <person name="Hegedus B."/>
            <person name="Baldrian P."/>
            <person name="Stursova M."/>
            <person name="Weitz H."/>
            <person name="Taylor A."/>
            <person name="Grigoriev I.V."/>
            <person name="Nagy L.G."/>
            <person name="Martin F."/>
            <person name="Kauserud H."/>
        </authorList>
    </citation>
    <scope>NUCLEOTIDE SEQUENCE</scope>
    <source>
        <strain evidence="1">CBHHK067</strain>
    </source>
</reference>
<dbReference type="EMBL" id="JARKIE010000054">
    <property type="protein sequence ID" value="KAJ7692160.1"/>
    <property type="molecule type" value="Genomic_DNA"/>
</dbReference>